<reference evidence="5" key="1">
    <citation type="journal article" date="2019" name="Int. J. Syst. Evol. Microbiol.">
        <title>The Global Catalogue of Microorganisms (GCM) 10K type strain sequencing project: providing services to taxonomists for standard genome sequencing and annotation.</title>
        <authorList>
            <consortium name="The Broad Institute Genomics Platform"/>
            <consortium name="The Broad Institute Genome Sequencing Center for Infectious Disease"/>
            <person name="Wu L."/>
            <person name="Ma J."/>
        </authorList>
    </citation>
    <scope>NUCLEOTIDE SEQUENCE [LARGE SCALE GENOMIC DNA]</scope>
    <source>
        <strain evidence="5">JCM 18401</strain>
    </source>
</reference>
<organism evidence="4 5">
    <name type="scientific">Ferrimonas pelagia</name>
    <dbReference type="NCBI Taxonomy" id="1177826"/>
    <lineage>
        <taxon>Bacteria</taxon>
        <taxon>Pseudomonadati</taxon>
        <taxon>Pseudomonadota</taxon>
        <taxon>Gammaproteobacteria</taxon>
        <taxon>Alteromonadales</taxon>
        <taxon>Ferrimonadaceae</taxon>
        <taxon>Ferrimonas</taxon>
    </lineage>
</organism>
<accession>A0ABP9FB76</accession>
<dbReference type="PROSITE" id="PS50887">
    <property type="entry name" value="GGDEF"/>
    <property type="match status" value="1"/>
</dbReference>
<evidence type="ECO:0000313" key="4">
    <source>
        <dbReference type="EMBL" id="GAA4896893.1"/>
    </source>
</evidence>
<name>A0ABP9FB76_9GAMM</name>
<comment type="caution">
    <text evidence="4">The sequence shown here is derived from an EMBL/GenBank/DDBJ whole genome shotgun (WGS) entry which is preliminary data.</text>
</comment>
<protein>
    <recommendedName>
        <fullName evidence="1">diguanylate cyclase</fullName>
        <ecNumber evidence="1">2.7.7.65</ecNumber>
    </recommendedName>
</protein>
<evidence type="ECO:0000256" key="1">
    <source>
        <dbReference type="ARBA" id="ARBA00012528"/>
    </source>
</evidence>
<evidence type="ECO:0000259" key="3">
    <source>
        <dbReference type="PROSITE" id="PS50887"/>
    </source>
</evidence>
<dbReference type="SMART" id="SM00267">
    <property type="entry name" value="GGDEF"/>
    <property type="match status" value="1"/>
</dbReference>
<evidence type="ECO:0000313" key="5">
    <source>
        <dbReference type="Proteomes" id="UP001499988"/>
    </source>
</evidence>
<dbReference type="CDD" id="cd01949">
    <property type="entry name" value="GGDEF"/>
    <property type="match status" value="1"/>
</dbReference>
<dbReference type="Pfam" id="PF00990">
    <property type="entry name" value="GGDEF"/>
    <property type="match status" value="1"/>
</dbReference>
<gene>
    <name evidence="4" type="ORF">GCM10023333_32750</name>
</gene>
<dbReference type="Gene3D" id="3.30.70.270">
    <property type="match status" value="1"/>
</dbReference>
<dbReference type="InterPro" id="IPR029787">
    <property type="entry name" value="Nucleotide_cyclase"/>
</dbReference>
<dbReference type="PANTHER" id="PTHR45138:SF9">
    <property type="entry name" value="DIGUANYLATE CYCLASE DGCM-RELATED"/>
    <property type="match status" value="1"/>
</dbReference>
<dbReference type="InterPro" id="IPR043128">
    <property type="entry name" value="Rev_trsase/Diguanyl_cyclase"/>
</dbReference>
<sequence length="378" mass="42309">MLSSSPETVQRWLNYLPEKAILHRGRHVLNCNEAAQQALADPAIRQALSRCVGTKRELVVGHDKVPWCLSTSAMAPDNTQLTLLFPAAHHELQDLVGRLPVALVVHRWFKPLYTNQAFADLFQFESTDDVLALPSLRAVIGEEHWPMAQQNYQTLMDAGKLDTIQIEDHQSVTGERLQAQLVDFVLSWDGEPAVCTLVSNVSRQQAKIERYKRLALTDSLTGLGNRRRFFESSSTFIQRASSQGETLMLLVLDVDHFKAINDRYGHPVGDGVLKHLANCLIDCVDSEALVARIGGEEFALLMPAPSMSLLQNRAQEIKEQLCEQPYISDMGERIAIKVSIGATRWSSGDDSLEQMYQRADQALYQAKQSGRDRAVCQL</sequence>
<dbReference type="InterPro" id="IPR000160">
    <property type="entry name" value="GGDEF_dom"/>
</dbReference>
<dbReference type="SUPFAM" id="SSF55073">
    <property type="entry name" value="Nucleotide cyclase"/>
    <property type="match status" value="1"/>
</dbReference>
<evidence type="ECO:0000256" key="2">
    <source>
        <dbReference type="ARBA" id="ARBA00034247"/>
    </source>
</evidence>
<dbReference type="EC" id="2.7.7.65" evidence="1"/>
<feature type="domain" description="GGDEF" evidence="3">
    <location>
        <begin position="245"/>
        <end position="378"/>
    </location>
</feature>
<dbReference type="InterPro" id="IPR050469">
    <property type="entry name" value="Diguanylate_Cyclase"/>
</dbReference>
<dbReference type="PANTHER" id="PTHR45138">
    <property type="entry name" value="REGULATORY COMPONENTS OF SENSORY TRANSDUCTION SYSTEM"/>
    <property type="match status" value="1"/>
</dbReference>
<dbReference type="RefSeq" id="WP_345336535.1">
    <property type="nucleotide sequence ID" value="NZ_BAABJZ010000097.1"/>
</dbReference>
<keyword evidence="5" id="KW-1185">Reference proteome</keyword>
<proteinExistence type="predicted"/>
<dbReference type="EMBL" id="BAABJZ010000097">
    <property type="protein sequence ID" value="GAA4896893.1"/>
    <property type="molecule type" value="Genomic_DNA"/>
</dbReference>
<comment type="catalytic activity">
    <reaction evidence="2">
        <text>2 GTP = 3',3'-c-di-GMP + 2 diphosphate</text>
        <dbReference type="Rhea" id="RHEA:24898"/>
        <dbReference type="ChEBI" id="CHEBI:33019"/>
        <dbReference type="ChEBI" id="CHEBI:37565"/>
        <dbReference type="ChEBI" id="CHEBI:58805"/>
        <dbReference type="EC" id="2.7.7.65"/>
    </reaction>
</comment>
<dbReference type="NCBIfam" id="TIGR00254">
    <property type="entry name" value="GGDEF"/>
    <property type="match status" value="1"/>
</dbReference>
<dbReference type="Proteomes" id="UP001499988">
    <property type="component" value="Unassembled WGS sequence"/>
</dbReference>